<dbReference type="Proteomes" id="UP000282818">
    <property type="component" value="Unassembled WGS sequence"/>
</dbReference>
<organism evidence="3 4">
    <name type="scientific">Neptunomonas marina</name>
    <dbReference type="NCBI Taxonomy" id="1815562"/>
    <lineage>
        <taxon>Bacteria</taxon>
        <taxon>Pseudomonadati</taxon>
        <taxon>Pseudomonadota</taxon>
        <taxon>Gammaproteobacteria</taxon>
        <taxon>Oceanospirillales</taxon>
        <taxon>Oceanospirillaceae</taxon>
        <taxon>Neptunomonas</taxon>
    </lineage>
</organism>
<comment type="caution">
    <text evidence="3">The sequence shown here is derived from an EMBL/GenBank/DDBJ whole genome shotgun (WGS) entry which is preliminary data.</text>
</comment>
<feature type="chain" id="PRO_5019130215" description="SH3b domain-containing protein" evidence="1">
    <location>
        <begin position="23"/>
        <end position="200"/>
    </location>
</feature>
<dbReference type="EMBL" id="SACQ01000003">
    <property type="protein sequence ID" value="RVU31125.1"/>
    <property type="molecule type" value="Genomic_DNA"/>
</dbReference>
<evidence type="ECO:0000259" key="2">
    <source>
        <dbReference type="PROSITE" id="PS51781"/>
    </source>
</evidence>
<dbReference type="AlphaFoldDB" id="A0A437Q9D3"/>
<evidence type="ECO:0000313" key="4">
    <source>
        <dbReference type="Proteomes" id="UP000282818"/>
    </source>
</evidence>
<dbReference type="InterPro" id="IPR003646">
    <property type="entry name" value="SH3-like_bac-type"/>
</dbReference>
<accession>A0A437Q9D3</accession>
<keyword evidence="4" id="KW-1185">Reference proteome</keyword>
<protein>
    <recommendedName>
        <fullName evidence="2">SH3b domain-containing protein</fullName>
    </recommendedName>
</protein>
<dbReference type="PROSITE" id="PS51781">
    <property type="entry name" value="SH3B"/>
    <property type="match status" value="1"/>
</dbReference>
<dbReference type="Gene3D" id="2.30.30.40">
    <property type="entry name" value="SH3 Domains"/>
    <property type="match status" value="1"/>
</dbReference>
<gene>
    <name evidence="3" type="ORF">EOE65_08990</name>
</gene>
<proteinExistence type="predicted"/>
<name>A0A437Q9D3_9GAMM</name>
<evidence type="ECO:0000313" key="3">
    <source>
        <dbReference type="EMBL" id="RVU31125.1"/>
    </source>
</evidence>
<reference evidence="3 4" key="1">
    <citation type="submission" date="2019-01" db="EMBL/GenBank/DDBJ databases">
        <authorList>
            <person name="Chen W.-M."/>
        </authorList>
    </citation>
    <scope>NUCLEOTIDE SEQUENCE [LARGE SCALE GENOMIC DNA]</scope>
    <source>
        <strain evidence="3 4">HPM-16</strain>
    </source>
</reference>
<keyword evidence="1" id="KW-0732">Signal</keyword>
<dbReference type="RefSeq" id="WP_127693970.1">
    <property type="nucleotide sequence ID" value="NZ_SACQ01000003.1"/>
</dbReference>
<dbReference type="SMART" id="SM00287">
    <property type="entry name" value="SH3b"/>
    <property type="match status" value="1"/>
</dbReference>
<feature type="domain" description="SH3b" evidence="2">
    <location>
        <begin position="22"/>
        <end position="88"/>
    </location>
</feature>
<dbReference type="Pfam" id="PF08239">
    <property type="entry name" value="SH3_3"/>
    <property type="match status" value="1"/>
</dbReference>
<evidence type="ECO:0000256" key="1">
    <source>
        <dbReference type="SAM" id="SignalP"/>
    </source>
</evidence>
<sequence>MKTIICVLFSLSVSLVTMVAGAQEYVVTDEPINVRSGPGTNYAVKFQLHKNAIVEAMRIQNSWVDVRYRKEGGEQRGWMHVNFLSPAESKVVEPSVDVIALKLNCLPTGDSEQHVEGCLLDLDLAITAPDRFEAANVSCNSILTLHSGSSREQIEEVGHIRTPIKNGQGAARMQLMIFPQRDYPVSEVTLNEYHCEIKAV</sequence>
<feature type="signal peptide" evidence="1">
    <location>
        <begin position="1"/>
        <end position="22"/>
    </location>
</feature>